<feature type="compositionally biased region" description="Pro residues" evidence="1">
    <location>
        <begin position="117"/>
        <end position="126"/>
    </location>
</feature>
<keyword evidence="3" id="KW-1185">Reference proteome</keyword>
<accession>A0AAE1G162</accession>
<feature type="region of interest" description="Disordered" evidence="1">
    <location>
        <begin position="105"/>
        <end position="206"/>
    </location>
</feature>
<evidence type="ECO:0000256" key="1">
    <source>
        <dbReference type="SAM" id="MobiDB-lite"/>
    </source>
</evidence>
<name>A0AAE1G162_PETCI</name>
<gene>
    <name evidence="2" type="ORF">Pcinc_011261</name>
</gene>
<organism evidence="2 3">
    <name type="scientific">Petrolisthes cinctipes</name>
    <name type="common">Flat porcelain crab</name>
    <dbReference type="NCBI Taxonomy" id="88211"/>
    <lineage>
        <taxon>Eukaryota</taxon>
        <taxon>Metazoa</taxon>
        <taxon>Ecdysozoa</taxon>
        <taxon>Arthropoda</taxon>
        <taxon>Crustacea</taxon>
        <taxon>Multicrustacea</taxon>
        <taxon>Malacostraca</taxon>
        <taxon>Eumalacostraca</taxon>
        <taxon>Eucarida</taxon>
        <taxon>Decapoda</taxon>
        <taxon>Pleocyemata</taxon>
        <taxon>Anomura</taxon>
        <taxon>Galatheoidea</taxon>
        <taxon>Porcellanidae</taxon>
        <taxon>Petrolisthes</taxon>
    </lineage>
</organism>
<evidence type="ECO:0000313" key="2">
    <source>
        <dbReference type="EMBL" id="KAK3884473.1"/>
    </source>
</evidence>
<feature type="region of interest" description="Disordered" evidence="1">
    <location>
        <begin position="41"/>
        <end position="67"/>
    </location>
</feature>
<protein>
    <submittedName>
        <fullName evidence="2">Uncharacterized protein</fullName>
    </submittedName>
</protein>
<dbReference type="Proteomes" id="UP001286313">
    <property type="component" value="Unassembled WGS sequence"/>
</dbReference>
<dbReference type="AlphaFoldDB" id="A0AAE1G162"/>
<reference evidence="2" key="1">
    <citation type="submission" date="2023-10" db="EMBL/GenBank/DDBJ databases">
        <title>Genome assemblies of two species of porcelain crab, Petrolisthes cinctipes and Petrolisthes manimaculis (Anomura: Porcellanidae).</title>
        <authorList>
            <person name="Angst P."/>
        </authorList>
    </citation>
    <scope>NUCLEOTIDE SEQUENCE</scope>
    <source>
        <strain evidence="2">PB745_01</strain>
        <tissue evidence="2">Gill</tissue>
    </source>
</reference>
<dbReference type="EMBL" id="JAWQEG010000883">
    <property type="protein sequence ID" value="KAK3884473.1"/>
    <property type="molecule type" value="Genomic_DNA"/>
</dbReference>
<comment type="caution">
    <text evidence="2">The sequence shown here is derived from an EMBL/GenBank/DDBJ whole genome shotgun (WGS) entry which is preliminary data.</text>
</comment>
<proteinExistence type="predicted"/>
<feature type="compositionally biased region" description="Polar residues" evidence="1">
    <location>
        <begin position="137"/>
        <end position="159"/>
    </location>
</feature>
<feature type="compositionally biased region" description="Low complexity" evidence="1">
    <location>
        <begin position="58"/>
        <end position="67"/>
    </location>
</feature>
<evidence type="ECO:0000313" key="3">
    <source>
        <dbReference type="Proteomes" id="UP001286313"/>
    </source>
</evidence>
<sequence>MEGIGKWRDSGVIMLVTEKRRGVLRSRPIQNNGGRCSSVVADEWGGGVTREGPPPSRPLSSHHFSPSSLPRPLDYFLNLYLTVRGEDKWGRASTNKLPRLLIHQTHSHHTQSTPHISPYPPNPPLHSTPHNPVPANSPDSSFTKLTPTTPNPLHTSPNIHQIHHSIPLHTPMHSATHFPPQYPSPSPTFIHTSQHSVTPPHSPQPTIHSPLVSNQPQQFLLIPFLFPT</sequence>
<feature type="compositionally biased region" description="Polar residues" evidence="1">
    <location>
        <begin position="187"/>
        <end position="206"/>
    </location>
</feature>